<evidence type="ECO:0000256" key="9">
    <source>
        <dbReference type="ARBA" id="ARBA00023204"/>
    </source>
</evidence>
<feature type="compositionally biased region" description="Polar residues" evidence="13">
    <location>
        <begin position="563"/>
        <end position="584"/>
    </location>
</feature>
<evidence type="ECO:0000313" key="15">
    <source>
        <dbReference type="EMBL" id="KAG7454320.1"/>
    </source>
</evidence>
<evidence type="ECO:0000256" key="1">
    <source>
        <dbReference type="ARBA" id="ARBA00004123"/>
    </source>
</evidence>
<keyword evidence="16" id="KW-1185">Reference proteome</keyword>
<dbReference type="GO" id="GO:0000723">
    <property type="term" value="P:telomere maintenance"/>
    <property type="evidence" value="ECO:0007669"/>
    <property type="project" value="TreeGrafter"/>
</dbReference>
<dbReference type="Pfam" id="PF23023">
    <property type="entry name" value="Anti-Pycsar_Apyc1"/>
    <property type="match status" value="1"/>
</dbReference>
<keyword evidence="8" id="KW-0233">DNA recombination</keyword>
<dbReference type="GO" id="GO:0036297">
    <property type="term" value="P:interstrand cross-link repair"/>
    <property type="evidence" value="ECO:0007669"/>
    <property type="project" value="TreeGrafter"/>
</dbReference>
<dbReference type="GO" id="GO:0003684">
    <property type="term" value="F:damaged DNA binding"/>
    <property type="evidence" value="ECO:0007669"/>
    <property type="project" value="TreeGrafter"/>
</dbReference>
<keyword evidence="9" id="KW-0234">DNA repair</keyword>
<evidence type="ECO:0000256" key="6">
    <source>
        <dbReference type="ARBA" id="ARBA00022801"/>
    </source>
</evidence>
<name>A0A9D3STA8_MEGAT</name>
<dbReference type="OrthoDB" id="262529at2759"/>
<keyword evidence="6" id="KW-0378">Hydrolase</keyword>
<evidence type="ECO:0000256" key="13">
    <source>
        <dbReference type="SAM" id="MobiDB-lite"/>
    </source>
</evidence>
<feature type="region of interest" description="Disordered" evidence="13">
    <location>
        <begin position="447"/>
        <end position="510"/>
    </location>
</feature>
<comment type="subcellular location">
    <subcellularLocation>
        <location evidence="1">Nucleus</location>
    </subcellularLocation>
</comment>
<dbReference type="PANTHER" id="PTHR23240">
    <property type="entry name" value="DNA CROSS-LINK REPAIR PROTEIN PSO2/SNM1-RELATED"/>
    <property type="match status" value="1"/>
</dbReference>
<organism evidence="15 16">
    <name type="scientific">Megalops atlanticus</name>
    <name type="common">Tarpon</name>
    <name type="synonym">Clupea gigantea</name>
    <dbReference type="NCBI Taxonomy" id="7932"/>
    <lineage>
        <taxon>Eukaryota</taxon>
        <taxon>Metazoa</taxon>
        <taxon>Chordata</taxon>
        <taxon>Craniata</taxon>
        <taxon>Vertebrata</taxon>
        <taxon>Euteleostomi</taxon>
        <taxon>Actinopterygii</taxon>
        <taxon>Neopterygii</taxon>
        <taxon>Teleostei</taxon>
        <taxon>Elopiformes</taxon>
        <taxon>Megalopidae</taxon>
        <taxon>Megalops</taxon>
    </lineage>
</organism>
<gene>
    <name evidence="15" type="ORF">MATL_G00258460</name>
</gene>
<dbReference type="GO" id="GO:0004519">
    <property type="term" value="F:endonuclease activity"/>
    <property type="evidence" value="ECO:0007669"/>
    <property type="project" value="UniProtKB-KW"/>
</dbReference>
<sequence>MSLFEGRMKEYPTISLDRFDRENLYARAYFLSHCHKDHMKGLKGPFLKRKLKVSLTVKLYCSPVTKELLLSNPKYGFWKDHIVALEVDNPTQISLIDETSGEKEDIVVTLLPAGHCPGSVMFLIEGNQGTVLYTGDFRLGKGEVARMEFLHSGDRVKDIRSVYLDTTFYDSRFFQIPSREACLNGIRELVRDWITLSPYHVVWLNCKAAYGYEYLFTNLSEEFGVQVHVDSLTMFRNMPDILCHMTTDRSTQIHACQHPQDDEYFRTGRLPCGSAAANGKPLQVISIKPSTMWFGERSRRTRVVVKTGRSSYRACFSFHSSFSEIKDFLSYISPVNIYPNVNPPGKTLEDVREILKPMCRGYGSGGVGYKPLGTLKRVKAEHTSADSDSEDELFEEEVVTPWQRKFPGKGQPLFLNPLNSDNSAPSSIPEDLCPELHHAQENLNYMDCTESNDDEDDEEEEEPAELQQATNDWVTGSLPRGQSTAIGPLKEAFDSEDQWSAGGISQPDSKPLSWEAFFAAEPVLTDEGSELESSQNSLARSAGVAGSQSPTLSSDWYDDATPVCSQSTDVSDPGTESLSQENTV</sequence>
<feature type="region of interest" description="Disordered" evidence="13">
    <location>
        <begin position="525"/>
        <end position="584"/>
    </location>
</feature>
<dbReference type="SUPFAM" id="SSF56281">
    <property type="entry name" value="Metallo-hydrolase/oxidoreductase"/>
    <property type="match status" value="1"/>
</dbReference>
<dbReference type="AlphaFoldDB" id="A0A9D3STA8"/>
<evidence type="ECO:0000313" key="16">
    <source>
        <dbReference type="Proteomes" id="UP001046870"/>
    </source>
</evidence>
<dbReference type="GO" id="GO:0035312">
    <property type="term" value="F:5'-3' DNA exonuclease activity"/>
    <property type="evidence" value="ECO:0007669"/>
    <property type="project" value="TreeGrafter"/>
</dbReference>
<dbReference type="Gene3D" id="3.40.50.12650">
    <property type="match status" value="1"/>
</dbReference>
<dbReference type="EMBL" id="JAFDVH010000025">
    <property type="protein sequence ID" value="KAG7454320.1"/>
    <property type="molecule type" value="Genomic_DNA"/>
</dbReference>
<dbReference type="GO" id="GO:0005634">
    <property type="term" value="C:nucleus"/>
    <property type="evidence" value="ECO:0007669"/>
    <property type="project" value="UniProtKB-SubCell"/>
</dbReference>
<evidence type="ECO:0000256" key="3">
    <source>
        <dbReference type="ARBA" id="ARBA00022722"/>
    </source>
</evidence>
<evidence type="ECO:0000256" key="7">
    <source>
        <dbReference type="ARBA" id="ARBA00022839"/>
    </source>
</evidence>
<dbReference type="CDD" id="cd16297">
    <property type="entry name" value="artemis-SNM1C-like_MBL-fold"/>
    <property type="match status" value="1"/>
</dbReference>
<dbReference type="Pfam" id="PF07522">
    <property type="entry name" value="DRMBL"/>
    <property type="match status" value="1"/>
</dbReference>
<keyword evidence="3" id="KW-0540">Nuclease</keyword>
<evidence type="ECO:0000256" key="5">
    <source>
        <dbReference type="ARBA" id="ARBA00022763"/>
    </source>
</evidence>
<keyword evidence="4" id="KW-0255">Endonuclease</keyword>
<comment type="caution">
    <text evidence="15">The sequence shown here is derived from an EMBL/GenBank/DDBJ whole genome shotgun (WGS) entry which is preliminary data.</text>
</comment>
<feature type="compositionally biased region" description="Polar residues" evidence="13">
    <location>
        <begin position="467"/>
        <end position="485"/>
    </location>
</feature>
<keyword evidence="5" id="KW-0227">DNA damage</keyword>
<dbReference type="Proteomes" id="UP001046870">
    <property type="component" value="Chromosome 25"/>
</dbReference>
<dbReference type="InterPro" id="IPR011084">
    <property type="entry name" value="DRMBL"/>
</dbReference>
<feature type="compositionally biased region" description="Acidic residues" evidence="13">
    <location>
        <begin position="450"/>
        <end position="464"/>
    </location>
</feature>
<evidence type="ECO:0000259" key="14">
    <source>
        <dbReference type="Pfam" id="PF07522"/>
    </source>
</evidence>
<dbReference type="GO" id="GO:0006310">
    <property type="term" value="P:DNA recombination"/>
    <property type="evidence" value="ECO:0007669"/>
    <property type="project" value="UniProtKB-KW"/>
</dbReference>
<keyword evidence="10" id="KW-0539">Nucleus</keyword>
<comment type="similarity">
    <text evidence="2">Belongs to the DNA repair metallo-beta-lactamase (DRMBL) family.</text>
</comment>
<evidence type="ECO:0000256" key="11">
    <source>
        <dbReference type="ARBA" id="ARBA00039759"/>
    </source>
</evidence>
<evidence type="ECO:0000256" key="4">
    <source>
        <dbReference type="ARBA" id="ARBA00022759"/>
    </source>
</evidence>
<dbReference type="Gene3D" id="3.60.15.10">
    <property type="entry name" value="Ribonuclease Z/Hydroxyacylglutathione hydrolase-like"/>
    <property type="match status" value="1"/>
</dbReference>
<proteinExistence type="inferred from homology"/>
<dbReference type="FunFam" id="3.60.15.10:FF:000018">
    <property type="entry name" value="DNA cross-link repair 1C"/>
    <property type="match status" value="1"/>
</dbReference>
<evidence type="ECO:0000256" key="12">
    <source>
        <dbReference type="ARBA" id="ARBA00042677"/>
    </source>
</evidence>
<evidence type="ECO:0000256" key="10">
    <source>
        <dbReference type="ARBA" id="ARBA00023242"/>
    </source>
</evidence>
<protein>
    <recommendedName>
        <fullName evidence="11">Protein artemis</fullName>
    </recommendedName>
    <alternativeName>
        <fullName evidence="12">DNA cross-link repair 1C protein</fullName>
    </alternativeName>
</protein>
<evidence type="ECO:0000256" key="8">
    <source>
        <dbReference type="ARBA" id="ARBA00023172"/>
    </source>
</evidence>
<dbReference type="PANTHER" id="PTHR23240:SF8">
    <property type="entry name" value="PROTEIN ARTEMIS"/>
    <property type="match status" value="1"/>
</dbReference>
<dbReference type="GO" id="GO:0006303">
    <property type="term" value="P:double-strand break repair via nonhomologous end joining"/>
    <property type="evidence" value="ECO:0007669"/>
    <property type="project" value="TreeGrafter"/>
</dbReference>
<accession>A0A9D3STA8</accession>
<feature type="domain" description="DNA repair metallo-beta-lactamase" evidence="14">
    <location>
        <begin position="240"/>
        <end position="343"/>
    </location>
</feature>
<reference evidence="15" key="1">
    <citation type="submission" date="2021-01" db="EMBL/GenBank/DDBJ databases">
        <authorList>
            <person name="Zahm M."/>
            <person name="Roques C."/>
            <person name="Cabau C."/>
            <person name="Klopp C."/>
            <person name="Donnadieu C."/>
            <person name="Jouanno E."/>
            <person name="Lampietro C."/>
            <person name="Louis A."/>
            <person name="Herpin A."/>
            <person name="Echchiki A."/>
            <person name="Berthelot C."/>
            <person name="Parey E."/>
            <person name="Roest-Crollius H."/>
            <person name="Braasch I."/>
            <person name="Postlethwait J."/>
            <person name="Bobe J."/>
            <person name="Montfort J."/>
            <person name="Bouchez O."/>
            <person name="Begum T."/>
            <person name="Mejri S."/>
            <person name="Adams A."/>
            <person name="Chen W.-J."/>
            <person name="Guiguen Y."/>
        </authorList>
    </citation>
    <scope>NUCLEOTIDE SEQUENCE</scope>
    <source>
        <strain evidence="15">YG-15Mar2019-1</strain>
        <tissue evidence="15">Brain</tissue>
    </source>
</reference>
<evidence type="ECO:0000256" key="2">
    <source>
        <dbReference type="ARBA" id="ARBA00010304"/>
    </source>
</evidence>
<keyword evidence="7" id="KW-0269">Exonuclease</keyword>
<dbReference type="FunFam" id="3.40.50.12650:FF:000002">
    <property type="entry name" value="DNA cross-link repair 1C"/>
    <property type="match status" value="1"/>
</dbReference>
<dbReference type="InterPro" id="IPR036866">
    <property type="entry name" value="RibonucZ/Hydroxyglut_hydro"/>
</dbReference>